<dbReference type="RefSeq" id="WP_086486912.1">
    <property type="nucleotide sequence ID" value="NZ_MSLT01000006.1"/>
</dbReference>
<comment type="caution">
    <text evidence="10">The sequence shown here is derived from an EMBL/GenBank/DDBJ whole genome shotgun (WGS) entry which is preliminary data.</text>
</comment>
<keyword evidence="7" id="KW-0175">Coiled coil</keyword>
<dbReference type="Gene3D" id="3.30.565.10">
    <property type="entry name" value="Histidine kinase-like ATPase, C-terminal domain"/>
    <property type="match status" value="1"/>
</dbReference>
<dbReference type="GO" id="GO:0009927">
    <property type="term" value="F:histidine phosphotransfer kinase activity"/>
    <property type="evidence" value="ECO:0007669"/>
    <property type="project" value="TreeGrafter"/>
</dbReference>
<feature type="modified residue" description="4-aspartylphosphate" evidence="6">
    <location>
        <position position="63"/>
    </location>
</feature>
<dbReference type="GO" id="GO:0000155">
    <property type="term" value="F:phosphorelay sensor kinase activity"/>
    <property type="evidence" value="ECO:0007669"/>
    <property type="project" value="InterPro"/>
</dbReference>
<dbReference type="InterPro" id="IPR036097">
    <property type="entry name" value="HisK_dim/P_sf"/>
</dbReference>
<dbReference type="Proteomes" id="UP000194798">
    <property type="component" value="Unassembled WGS sequence"/>
</dbReference>
<evidence type="ECO:0000256" key="2">
    <source>
        <dbReference type="ARBA" id="ARBA00012438"/>
    </source>
</evidence>
<keyword evidence="4" id="KW-0808">Transferase</keyword>
<protein>
    <recommendedName>
        <fullName evidence="2">histidine kinase</fullName>
        <ecNumber evidence="2">2.7.13.3</ecNumber>
    </recommendedName>
</protein>
<reference evidence="10 11" key="1">
    <citation type="submission" date="2016-12" db="EMBL/GenBank/DDBJ databases">
        <title>Thioflexothrix psekupsii D3 genome sequencing and assembly.</title>
        <authorList>
            <person name="Fomenkov A."/>
            <person name="Vincze T."/>
            <person name="Grabovich M."/>
            <person name="Anton B.P."/>
            <person name="Dubinina G."/>
            <person name="Orlova M."/>
            <person name="Belousova E."/>
            <person name="Roberts R.J."/>
        </authorList>
    </citation>
    <scope>NUCLEOTIDE SEQUENCE [LARGE SCALE GENOMIC DNA]</scope>
    <source>
        <strain evidence="10">D3</strain>
    </source>
</reference>
<evidence type="ECO:0000256" key="3">
    <source>
        <dbReference type="ARBA" id="ARBA00022553"/>
    </source>
</evidence>
<dbReference type="EMBL" id="MSLT01000006">
    <property type="protein sequence ID" value="OUD15318.1"/>
    <property type="molecule type" value="Genomic_DNA"/>
</dbReference>
<dbReference type="SMART" id="SM00387">
    <property type="entry name" value="HATPase_c"/>
    <property type="match status" value="1"/>
</dbReference>
<dbReference type="SUPFAM" id="SSF52172">
    <property type="entry name" value="CheY-like"/>
    <property type="match status" value="1"/>
</dbReference>
<feature type="domain" description="Response regulatory" evidence="9">
    <location>
        <begin position="14"/>
        <end position="130"/>
    </location>
</feature>
<evidence type="ECO:0000256" key="5">
    <source>
        <dbReference type="ARBA" id="ARBA00022777"/>
    </source>
</evidence>
<keyword evidence="5" id="KW-0418">Kinase</keyword>
<dbReference type="SMART" id="SM00388">
    <property type="entry name" value="HisKA"/>
    <property type="match status" value="1"/>
</dbReference>
<dbReference type="PANTHER" id="PTHR43047:SF72">
    <property type="entry name" value="OSMOSENSING HISTIDINE PROTEIN KINASE SLN1"/>
    <property type="match status" value="1"/>
</dbReference>
<dbReference type="Pfam" id="PF02518">
    <property type="entry name" value="HATPase_c"/>
    <property type="match status" value="1"/>
</dbReference>
<dbReference type="Pfam" id="PF00512">
    <property type="entry name" value="HisKA"/>
    <property type="match status" value="1"/>
</dbReference>
<dbReference type="CDD" id="cd00082">
    <property type="entry name" value="HisKA"/>
    <property type="match status" value="1"/>
</dbReference>
<dbReference type="SUPFAM" id="SSF55874">
    <property type="entry name" value="ATPase domain of HSP90 chaperone/DNA topoisomerase II/histidine kinase"/>
    <property type="match status" value="1"/>
</dbReference>
<dbReference type="Gene3D" id="3.40.50.2300">
    <property type="match status" value="1"/>
</dbReference>
<dbReference type="InterPro" id="IPR005467">
    <property type="entry name" value="His_kinase_dom"/>
</dbReference>
<dbReference type="OrthoDB" id="9804645at2"/>
<evidence type="ECO:0000313" key="10">
    <source>
        <dbReference type="EMBL" id="OUD15318.1"/>
    </source>
</evidence>
<evidence type="ECO:0000256" key="1">
    <source>
        <dbReference type="ARBA" id="ARBA00000085"/>
    </source>
</evidence>
<gene>
    <name evidence="10" type="ORF">TPSD3_01965</name>
</gene>
<dbReference type="InterPro" id="IPR003594">
    <property type="entry name" value="HATPase_dom"/>
</dbReference>
<dbReference type="AlphaFoldDB" id="A0A251XAH9"/>
<dbReference type="GO" id="GO:0005886">
    <property type="term" value="C:plasma membrane"/>
    <property type="evidence" value="ECO:0007669"/>
    <property type="project" value="TreeGrafter"/>
</dbReference>
<dbReference type="PROSITE" id="PS50109">
    <property type="entry name" value="HIS_KIN"/>
    <property type="match status" value="1"/>
</dbReference>
<dbReference type="InterPro" id="IPR003661">
    <property type="entry name" value="HisK_dim/P_dom"/>
</dbReference>
<dbReference type="InterPro" id="IPR036890">
    <property type="entry name" value="HATPase_C_sf"/>
</dbReference>
<dbReference type="Pfam" id="PF00072">
    <property type="entry name" value="Response_reg"/>
    <property type="match status" value="1"/>
</dbReference>
<dbReference type="CDD" id="cd19920">
    <property type="entry name" value="REC_PA4781-like"/>
    <property type="match status" value="1"/>
</dbReference>
<evidence type="ECO:0000256" key="6">
    <source>
        <dbReference type="PROSITE-ProRule" id="PRU00169"/>
    </source>
</evidence>
<dbReference type="PANTHER" id="PTHR43047">
    <property type="entry name" value="TWO-COMPONENT HISTIDINE PROTEIN KINASE"/>
    <property type="match status" value="1"/>
</dbReference>
<evidence type="ECO:0000259" key="9">
    <source>
        <dbReference type="PROSITE" id="PS50110"/>
    </source>
</evidence>
<sequence>MDKTESHPVDGTANILIVDDVPDNLSVLFDFLLKNNYQVLIAQDGESALEVLQIEAVDLILLDVMMPGLDGFTVCQQLKNNANTADIPIIFMTALSDVSDKVRGFASGAVDYVTKPIQQEEVLARIHTHLMLRQLQKKLAAQNEQLLENNVMLEKKNRALAEKNAQLDAFSHTVAHDLKNPLGNVFGFVTLLENSVLKNVDPELREKQLEFLSYIELSGRKIQSIIESLMLLAQTSKLENIDIEPLDMDRIIQSARYALMPLLEKTQAEFHVASEWPTVYSYAPWIEQVWVNYLSNAIKYGAKYPVLYLGFDVYEFEVKFWVRDNGNGLSEEQQKRLFTPFTRLHRKQAEGTGLGLCVVESILRRLGGRVGVESELGQGSLFYFYLPKLSKADTLQLLAQWVMEQDK</sequence>
<evidence type="ECO:0000256" key="4">
    <source>
        <dbReference type="ARBA" id="ARBA00022679"/>
    </source>
</evidence>
<keyword evidence="3 6" id="KW-0597">Phosphoprotein</keyword>
<organism evidence="10 11">
    <name type="scientific">Thioflexithrix psekupsensis</name>
    <dbReference type="NCBI Taxonomy" id="1570016"/>
    <lineage>
        <taxon>Bacteria</taxon>
        <taxon>Pseudomonadati</taxon>
        <taxon>Pseudomonadota</taxon>
        <taxon>Gammaproteobacteria</taxon>
        <taxon>Thiotrichales</taxon>
        <taxon>Thioflexithrix</taxon>
    </lineage>
</organism>
<name>A0A251XAH9_9GAMM</name>
<dbReference type="SMART" id="SM00448">
    <property type="entry name" value="REC"/>
    <property type="match status" value="1"/>
</dbReference>
<dbReference type="InterPro" id="IPR004358">
    <property type="entry name" value="Sig_transdc_His_kin-like_C"/>
</dbReference>
<dbReference type="EC" id="2.7.13.3" evidence="2"/>
<feature type="domain" description="Histidine kinase" evidence="8">
    <location>
        <begin position="173"/>
        <end position="390"/>
    </location>
</feature>
<dbReference type="PROSITE" id="PS50110">
    <property type="entry name" value="RESPONSE_REGULATORY"/>
    <property type="match status" value="1"/>
</dbReference>
<dbReference type="Gene3D" id="1.10.287.130">
    <property type="match status" value="1"/>
</dbReference>
<dbReference type="InterPro" id="IPR001789">
    <property type="entry name" value="Sig_transdc_resp-reg_receiver"/>
</dbReference>
<dbReference type="InterPro" id="IPR011006">
    <property type="entry name" value="CheY-like_superfamily"/>
</dbReference>
<accession>A0A251XAH9</accession>
<dbReference type="PRINTS" id="PR00344">
    <property type="entry name" value="BCTRLSENSOR"/>
</dbReference>
<keyword evidence="11" id="KW-1185">Reference proteome</keyword>
<feature type="coiled-coil region" evidence="7">
    <location>
        <begin position="136"/>
        <end position="163"/>
    </location>
</feature>
<comment type="catalytic activity">
    <reaction evidence="1">
        <text>ATP + protein L-histidine = ADP + protein N-phospho-L-histidine.</text>
        <dbReference type="EC" id="2.7.13.3"/>
    </reaction>
</comment>
<proteinExistence type="predicted"/>
<evidence type="ECO:0000259" key="8">
    <source>
        <dbReference type="PROSITE" id="PS50109"/>
    </source>
</evidence>
<dbReference type="SUPFAM" id="SSF47384">
    <property type="entry name" value="Homodimeric domain of signal transducing histidine kinase"/>
    <property type="match status" value="1"/>
</dbReference>
<evidence type="ECO:0000313" key="11">
    <source>
        <dbReference type="Proteomes" id="UP000194798"/>
    </source>
</evidence>
<evidence type="ECO:0000256" key="7">
    <source>
        <dbReference type="SAM" id="Coils"/>
    </source>
</evidence>